<evidence type="ECO:0000256" key="2">
    <source>
        <dbReference type="ARBA" id="ARBA00012939"/>
    </source>
</evidence>
<dbReference type="SUPFAM" id="SSF51735">
    <property type="entry name" value="NAD(P)-binding Rossmann-fold domains"/>
    <property type="match status" value="1"/>
</dbReference>
<dbReference type="NCBIfam" id="NF002647">
    <property type="entry name" value="PRK02318.1-3"/>
    <property type="match status" value="1"/>
</dbReference>
<feature type="binding site" evidence="7">
    <location>
        <begin position="3"/>
        <end position="14"/>
    </location>
    <ligand>
        <name>NAD(+)</name>
        <dbReference type="ChEBI" id="CHEBI:57540"/>
    </ligand>
</feature>
<protein>
    <recommendedName>
        <fullName evidence="3 7">Mannitol-1-phosphate 5-dehydrogenase</fullName>
        <ecNumber evidence="2 7">1.1.1.17</ecNumber>
    </recommendedName>
</protein>
<dbReference type="InterPro" id="IPR000669">
    <property type="entry name" value="Mannitol_DH"/>
</dbReference>
<evidence type="ECO:0000259" key="8">
    <source>
        <dbReference type="Pfam" id="PF01232"/>
    </source>
</evidence>
<dbReference type="InterPro" id="IPR008927">
    <property type="entry name" value="6-PGluconate_DH-like_C_sf"/>
</dbReference>
<evidence type="ECO:0000259" key="9">
    <source>
        <dbReference type="Pfam" id="PF08125"/>
    </source>
</evidence>
<dbReference type="NCBIfam" id="NF002646">
    <property type="entry name" value="PRK02318.1-2"/>
    <property type="match status" value="1"/>
</dbReference>
<dbReference type="PANTHER" id="PTHR30524">
    <property type="entry name" value="MANNITOL-1-PHOSPHATE 5-DEHYDROGENASE"/>
    <property type="match status" value="1"/>
</dbReference>
<dbReference type="Pfam" id="PF01232">
    <property type="entry name" value="Mannitol_dh"/>
    <property type="match status" value="1"/>
</dbReference>
<evidence type="ECO:0000256" key="1">
    <source>
        <dbReference type="ARBA" id="ARBA00006541"/>
    </source>
</evidence>
<keyword evidence="5 7" id="KW-0520">NAD</keyword>
<comment type="catalytic activity">
    <reaction evidence="6 7">
        <text>D-mannitol 1-phosphate + NAD(+) = beta-D-fructose 6-phosphate + NADH + H(+)</text>
        <dbReference type="Rhea" id="RHEA:19661"/>
        <dbReference type="ChEBI" id="CHEBI:15378"/>
        <dbReference type="ChEBI" id="CHEBI:57540"/>
        <dbReference type="ChEBI" id="CHEBI:57634"/>
        <dbReference type="ChEBI" id="CHEBI:57945"/>
        <dbReference type="ChEBI" id="CHEBI:61381"/>
        <dbReference type="EC" id="1.1.1.17"/>
    </reaction>
</comment>
<keyword evidence="11" id="KW-1185">Reference proteome</keyword>
<dbReference type="OrthoDB" id="271711at2"/>
<dbReference type="NCBIfam" id="NF002652">
    <property type="entry name" value="PRK02318.2-5"/>
    <property type="match status" value="1"/>
</dbReference>
<evidence type="ECO:0000313" key="10">
    <source>
        <dbReference type="EMBL" id="AJD89849.1"/>
    </source>
</evidence>
<dbReference type="SUPFAM" id="SSF48179">
    <property type="entry name" value="6-phosphogluconate dehydrogenase C-terminal domain-like"/>
    <property type="match status" value="1"/>
</dbReference>
<gene>
    <name evidence="7" type="primary">mtlD</name>
    <name evidence="10" type="ORF">JMA_05320</name>
</gene>
<feature type="domain" description="Mannitol dehydrogenase C-terminal" evidence="9">
    <location>
        <begin position="201"/>
        <end position="378"/>
    </location>
</feature>
<dbReference type="EC" id="1.1.1.17" evidence="2 7"/>
<evidence type="ECO:0000256" key="6">
    <source>
        <dbReference type="ARBA" id="ARBA00048615"/>
    </source>
</evidence>
<proteinExistence type="inferred from homology"/>
<dbReference type="KEGG" id="jeo:JMA_05320"/>
<sequence>MKAVHFGAGNIGRGFIGAILQQSGYEVTFIDVNAELIDRLNKDKAYEVVLADETKESFTVTGVSGINSKEHPEQAAAAVAEADLVTASVGPHVLPFIAPVIAKGLSAREAGSEVNVIACENMIGGSDQLKKEVEKHLSEDEAARVFASSGFPNSAVDRIVPIQHHDNPLTIEVERYFEWVIETAHMKGTQPDLKGTLFVEDLVPFIERKLLTVNTGHASIAYNGLLKGYETVKEAMADQEILDVLEGVLSETSTFLTQKFELDKEQHQMYVRKIISRYKNPYISDGLDRVGRAPLRKLSAGDRLTYPAVELDRQQLVPVHLEKTIAAALAFNIEEDPESVQLQEWIAEEGPAAALEKASGIESGSSMSERIIHYYQQIK</sequence>
<name>A0A0B5AP81_9BACL</name>
<dbReference type="HOGENOM" id="CLU_036089_2_0_9"/>
<evidence type="ECO:0000256" key="4">
    <source>
        <dbReference type="ARBA" id="ARBA00023002"/>
    </source>
</evidence>
<evidence type="ECO:0000313" key="11">
    <source>
        <dbReference type="Proteomes" id="UP000031449"/>
    </source>
</evidence>
<dbReference type="GO" id="GO:0005829">
    <property type="term" value="C:cytosol"/>
    <property type="evidence" value="ECO:0007669"/>
    <property type="project" value="TreeGrafter"/>
</dbReference>
<comment type="similarity">
    <text evidence="1 7">Belongs to the mannitol dehydrogenase family.</text>
</comment>
<dbReference type="InterPro" id="IPR023028">
    <property type="entry name" value="Mannitol_1_phos_5_DH"/>
</dbReference>
<dbReference type="Gene3D" id="3.40.50.720">
    <property type="entry name" value="NAD(P)-binding Rossmann-like Domain"/>
    <property type="match status" value="1"/>
</dbReference>
<organism evidence="10 11">
    <name type="scientific">Jeotgalibacillus malaysiensis</name>
    <dbReference type="NCBI Taxonomy" id="1508404"/>
    <lineage>
        <taxon>Bacteria</taxon>
        <taxon>Bacillati</taxon>
        <taxon>Bacillota</taxon>
        <taxon>Bacilli</taxon>
        <taxon>Bacillales</taxon>
        <taxon>Caryophanaceae</taxon>
        <taxon>Jeotgalibacillus</taxon>
    </lineage>
</organism>
<evidence type="ECO:0000256" key="7">
    <source>
        <dbReference type="HAMAP-Rule" id="MF_00196"/>
    </source>
</evidence>
<dbReference type="InterPro" id="IPR036291">
    <property type="entry name" value="NAD(P)-bd_dom_sf"/>
</dbReference>
<feature type="domain" description="Mannitol dehydrogenase N-terminal" evidence="8">
    <location>
        <begin position="1"/>
        <end position="194"/>
    </location>
</feature>
<dbReference type="Pfam" id="PF08125">
    <property type="entry name" value="Mannitol_dh_C"/>
    <property type="match status" value="1"/>
</dbReference>
<reference evidence="10 11" key="1">
    <citation type="submission" date="2014-08" db="EMBL/GenBank/DDBJ databases">
        <title>Complete genome of a marine bacteria Jeotgalibacillus malaysiensis.</title>
        <authorList>
            <person name="Yaakop A.S."/>
            <person name="Chan K.-G."/>
            <person name="Goh K.M."/>
        </authorList>
    </citation>
    <scope>NUCLEOTIDE SEQUENCE [LARGE SCALE GENOMIC DNA]</scope>
    <source>
        <strain evidence="10 11">D5</strain>
    </source>
</reference>
<dbReference type="InterPro" id="IPR013328">
    <property type="entry name" value="6PGD_dom2"/>
</dbReference>
<dbReference type="STRING" id="1508404.JMA_05320"/>
<dbReference type="HAMAP" id="MF_00196">
    <property type="entry name" value="Mannitol_dehydrog"/>
    <property type="match status" value="1"/>
</dbReference>
<dbReference type="PANTHER" id="PTHR30524:SF0">
    <property type="entry name" value="ALTRONATE OXIDOREDUCTASE-RELATED"/>
    <property type="match status" value="1"/>
</dbReference>
<dbReference type="AlphaFoldDB" id="A0A0B5AP81"/>
<accession>A0A0B5AP81</accession>
<dbReference type="Gene3D" id="1.10.1040.10">
    <property type="entry name" value="N-(1-d-carboxylethyl)-l-norvaline Dehydrogenase, domain 2"/>
    <property type="match status" value="1"/>
</dbReference>
<evidence type="ECO:0000256" key="3">
    <source>
        <dbReference type="ARBA" id="ARBA00016219"/>
    </source>
</evidence>
<dbReference type="InterPro" id="IPR013131">
    <property type="entry name" value="Mannitol_DH_N"/>
</dbReference>
<dbReference type="InterPro" id="IPR013118">
    <property type="entry name" value="Mannitol_DH_C"/>
</dbReference>
<evidence type="ECO:0000256" key="5">
    <source>
        <dbReference type="ARBA" id="ARBA00023027"/>
    </source>
</evidence>
<dbReference type="GO" id="GO:0019592">
    <property type="term" value="P:mannitol catabolic process"/>
    <property type="evidence" value="ECO:0007669"/>
    <property type="project" value="TreeGrafter"/>
</dbReference>
<dbReference type="Proteomes" id="UP000031449">
    <property type="component" value="Chromosome"/>
</dbReference>
<dbReference type="PRINTS" id="PR00084">
    <property type="entry name" value="MTLDHDRGNASE"/>
</dbReference>
<dbReference type="EMBL" id="CP009416">
    <property type="protein sequence ID" value="AJD89849.1"/>
    <property type="molecule type" value="Genomic_DNA"/>
</dbReference>
<keyword evidence="4 7" id="KW-0560">Oxidoreductase</keyword>
<dbReference type="GO" id="GO:0008926">
    <property type="term" value="F:mannitol-1-phosphate 5-dehydrogenase activity"/>
    <property type="evidence" value="ECO:0007669"/>
    <property type="project" value="UniProtKB-UniRule"/>
</dbReference>